<gene>
    <name evidence="2" type="primary">gb22841</name>
    <name evidence="2" type="ORF">PR202_gb22841</name>
</gene>
<proteinExistence type="predicted"/>
<dbReference type="EMBL" id="BQKI01000085">
    <property type="protein sequence ID" value="GJN34197.1"/>
    <property type="molecule type" value="Genomic_DNA"/>
</dbReference>
<dbReference type="SMART" id="SM00256">
    <property type="entry name" value="FBOX"/>
    <property type="match status" value="1"/>
</dbReference>
<protein>
    <recommendedName>
        <fullName evidence="1">F-box domain-containing protein</fullName>
    </recommendedName>
</protein>
<feature type="domain" description="F-box" evidence="1">
    <location>
        <begin position="4"/>
        <end position="54"/>
    </location>
</feature>
<dbReference type="InterPro" id="IPR001810">
    <property type="entry name" value="F-box_dom"/>
</dbReference>
<reference evidence="2" key="2">
    <citation type="submission" date="2021-12" db="EMBL/GenBank/DDBJ databases">
        <title>Resequencing data analysis of finger millet.</title>
        <authorList>
            <person name="Hatakeyama M."/>
            <person name="Aluri S."/>
            <person name="Balachadran M.T."/>
            <person name="Sivarajan S.R."/>
            <person name="Poveda L."/>
            <person name="Shimizu-Inatsugi R."/>
            <person name="Schlapbach R."/>
            <person name="Sreeman S.M."/>
            <person name="Shimizu K.K."/>
        </authorList>
    </citation>
    <scope>NUCLEOTIDE SEQUENCE</scope>
</reference>
<sequence length="345" mass="38725">MSTAMGLHGIPDDILELILLRLDSPICLVRASSSCKRWRHIVAGTVFLQRFRSLHEPPVVCSYRNNRLVESRPDFEPSPSKSPATIDSRYLSLDFLPVNFKGCWNIRDSRGSVLLLDREHIREAYSRDTDMFVCEPLTRRCQLIPRLTASPAEYRTEAFLLRGAEDIDMSNFRIFYMYQPAGIAGIFTSKTGSWRRLSIYAQGMHHLGFAAGSTYWYNTNWISRLGVTTGRDGKARILFLGAGDNLKIFIATNKGSHGGSECVVEKSIQLSPSMLGVHQNCSIVSVETICTVQIFVSRGSTDPPAWFSLDIETKELQPMTNTSRSTGFPIKLPWPPTMHACTVHS</sequence>
<keyword evidence="3" id="KW-1185">Reference proteome</keyword>
<dbReference type="InterPro" id="IPR036047">
    <property type="entry name" value="F-box-like_dom_sf"/>
</dbReference>
<evidence type="ECO:0000313" key="3">
    <source>
        <dbReference type="Proteomes" id="UP001054889"/>
    </source>
</evidence>
<dbReference type="Pfam" id="PF12937">
    <property type="entry name" value="F-box-like"/>
    <property type="match status" value="1"/>
</dbReference>
<dbReference type="Proteomes" id="UP001054889">
    <property type="component" value="Unassembled WGS sequence"/>
</dbReference>
<accession>A0AAV5FHV8</accession>
<reference evidence="2" key="1">
    <citation type="journal article" date="2018" name="DNA Res.">
        <title>Multiple hybrid de novo genome assembly of finger millet, an orphan allotetraploid crop.</title>
        <authorList>
            <person name="Hatakeyama M."/>
            <person name="Aluri S."/>
            <person name="Balachadran M.T."/>
            <person name="Sivarajan S.R."/>
            <person name="Patrignani A."/>
            <person name="Gruter S."/>
            <person name="Poveda L."/>
            <person name="Shimizu-Inatsugi R."/>
            <person name="Baeten J."/>
            <person name="Francoijs K.J."/>
            <person name="Nataraja K.N."/>
            <person name="Reddy Y.A.N."/>
            <person name="Phadnis S."/>
            <person name="Ravikumar R.L."/>
            <person name="Schlapbach R."/>
            <person name="Sreeman S.M."/>
            <person name="Shimizu K.K."/>
        </authorList>
    </citation>
    <scope>NUCLEOTIDE SEQUENCE</scope>
</reference>
<dbReference type="PROSITE" id="PS50181">
    <property type="entry name" value="FBOX"/>
    <property type="match status" value="1"/>
</dbReference>
<comment type="caution">
    <text evidence="2">The sequence shown here is derived from an EMBL/GenBank/DDBJ whole genome shotgun (WGS) entry which is preliminary data.</text>
</comment>
<dbReference type="AlphaFoldDB" id="A0AAV5FHV8"/>
<organism evidence="2 3">
    <name type="scientific">Eleusine coracana subsp. coracana</name>
    <dbReference type="NCBI Taxonomy" id="191504"/>
    <lineage>
        <taxon>Eukaryota</taxon>
        <taxon>Viridiplantae</taxon>
        <taxon>Streptophyta</taxon>
        <taxon>Embryophyta</taxon>
        <taxon>Tracheophyta</taxon>
        <taxon>Spermatophyta</taxon>
        <taxon>Magnoliopsida</taxon>
        <taxon>Liliopsida</taxon>
        <taxon>Poales</taxon>
        <taxon>Poaceae</taxon>
        <taxon>PACMAD clade</taxon>
        <taxon>Chloridoideae</taxon>
        <taxon>Cynodonteae</taxon>
        <taxon>Eleusininae</taxon>
        <taxon>Eleusine</taxon>
    </lineage>
</organism>
<dbReference type="PANTHER" id="PTHR33207">
    <property type="entry name" value="F-BOX DOMAIN CONTAINING PROTEIN-RELATED"/>
    <property type="match status" value="1"/>
</dbReference>
<dbReference type="Gene3D" id="1.20.1280.50">
    <property type="match status" value="1"/>
</dbReference>
<name>A0AAV5FHV8_ELECO</name>
<evidence type="ECO:0000313" key="2">
    <source>
        <dbReference type="EMBL" id="GJN34197.1"/>
    </source>
</evidence>
<evidence type="ECO:0000259" key="1">
    <source>
        <dbReference type="PROSITE" id="PS50181"/>
    </source>
</evidence>
<dbReference type="SUPFAM" id="SSF81383">
    <property type="entry name" value="F-box domain"/>
    <property type="match status" value="1"/>
</dbReference>